<dbReference type="PANTHER" id="PTHR42788:SF17">
    <property type="entry name" value="ALIPHATIC SULFONATES IMPORT ATP-BINDING PROTEIN SSUB"/>
    <property type="match status" value="1"/>
</dbReference>
<sequence>MAISAEAVYPEEAPRGKSGAKIELRQLGKVFNDTAVLRGLDLSLEPGQFVAIIGRSGSGKSTLLRLIAGLERQTEGLAFIDGEPLSGISPGTTVMFQEARLLPWKKVIDNVGIGLRGDWRKRAEARLRQVGLEGRAEEWPSVLSGGQKQRVALARALIRNPRLLLLDEPLGALDALTRLDMQHLIERLWQEQRFTTLLVTHDVTEAINLADRIILIEDGAVALDLANPLPRPRTTADPVFSQLEKKVLDRIMRITTESTGADVI</sequence>
<keyword evidence="3" id="KW-0547">Nucleotide-binding</keyword>
<keyword evidence="9" id="KW-1185">Reference proteome</keyword>
<evidence type="ECO:0000256" key="5">
    <source>
        <dbReference type="ARBA" id="ARBA00022967"/>
    </source>
</evidence>
<dbReference type="PROSITE" id="PS50893">
    <property type="entry name" value="ABC_TRANSPORTER_2"/>
    <property type="match status" value="1"/>
</dbReference>
<dbReference type="GO" id="GO:0016887">
    <property type="term" value="F:ATP hydrolysis activity"/>
    <property type="evidence" value="ECO:0007669"/>
    <property type="project" value="InterPro"/>
</dbReference>
<comment type="caution">
    <text evidence="8">The sequence shown here is derived from an EMBL/GenBank/DDBJ whole genome shotgun (WGS) entry which is preliminary data.</text>
</comment>
<evidence type="ECO:0000256" key="6">
    <source>
        <dbReference type="ARBA" id="ARBA00023136"/>
    </source>
</evidence>
<dbReference type="RefSeq" id="WP_054800321.1">
    <property type="nucleotide sequence ID" value="NZ_JBDLZV010000001.1"/>
</dbReference>
<evidence type="ECO:0000256" key="4">
    <source>
        <dbReference type="ARBA" id="ARBA00022840"/>
    </source>
</evidence>
<proteinExistence type="predicted"/>
<dbReference type="InterPro" id="IPR017871">
    <property type="entry name" value="ABC_transporter-like_CS"/>
</dbReference>
<evidence type="ECO:0000256" key="3">
    <source>
        <dbReference type="ARBA" id="ARBA00022741"/>
    </source>
</evidence>
<dbReference type="GO" id="GO:0005524">
    <property type="term" value="F:ATP binding"/>
    <property type="evidence" value="ECO:0007669"/>
    <property type="project" value="UniProtKB-KW"/>
</dbReference>
<feature type="domain" description="ABC transporter" evidence="7">
    <location>
        <begin position="22"/>
        <end position="243"/>
    </location>
</feature>
<organism evidence="8 9">
    <name type="scientific">Paenibacillus validus</name>
    <dbReference type="NCBI Taxonomy" id="44253"/>
    <lineage>
        <taxon>Bacteria</taxon>
        <taxon>Bacillati</taxon>
        <taxon>Bacillota</taxon>
        <taxon>Bacilli</taxon>
        <taxon>Bacillales</taxon>
        <taxon>Paenibacillaceae</taxon>
        <taxon>Paenibacillus</taxon>
    </lineage>
</organism>
<keyword evidence="4 8" id="KW-0067">ATP-binding</keyword>
<evidence type="ECO:0000259" key="7">
    <source>
        <dbReference type="PROSITE" id="PS50893"/>
    </source>
</evidence>
<dbReference type="SMART" id="SM00382">
    <property type="entry name" value="AAA"/>
    <property type="match status" value="1"/>
</dbReference>
<dbReference type="PROSITE" id="PS00211">
    <property type="entry name" value="ABC_TRANSPORTER_1"/>
    <property type="match status" value="1"/>
</dbReference>
<keyword evidence="1" id="KW-0813">Transport</keyword>
<evidence type="ECO:0000256" key="2">
    <source>
        <dbReference type="ARBA" id="ARBA00022475"/>
    </source>
</evidence>
<dbReference type="EMBL" id="WNZX01000040">
    <property type="protein sequence ID" value="MUG74023.1"/>
    <property type="molecule type" value="Genomic_DNA"/>
</dbReference>
<dbReference type="InterPro" id="IPR050166">
    <property type="entry name" value="ABC_transporter_ATP-bind"/>
</dbReference>
<dbReference type="SUPFAM" id="SSF52540">
    <property type="entry name" value="P-loop containing nucleoside triphosphate hydrolases"/>
    <property type="match status" value="1"/>
</dbReference>
<evidence type="ECO:0000313" key="8">
    <source>
        <dbReference type="EMBL" id="MUG74023.1"/>
    </source>
</evidence>
<accession>A0A7X2ZFL1</accession>
<gene>
    <name evidence="8" type="ORF">GNP93_25890</name>
</gene>
<dbReference type="InterPro" id="IPR003439">
    <property type="entry name" value="ABC_transporter-like_ATP-bd"/>
</dbReference>
<name>A0A7X2ZFL1_9BACL</name>
<dbReference type="Pfam" id="PF00005">
    <property type="entry name" value="ABC_tran"/>
    <property type="match status" value="1"/>
</dbReference>
<evidence type="ECO:0000313" key="9">
    <source>
        <dbReference type="Proteomes" id="UP000450917"/>
    </source>
</evidence>
<dbReference type="AlphaFoldDB" id="A0A7X2ZFL1"/>
<dbReference type="CDD" id="cd03293">
    <property type="entry name" value="ABC_NrtD_SsuB_transporters"/>
    <property type="match status" value="1"/>
</dbReference>
<evidence type="ECO:0000256" key="1">
    <source>
        <dbReference type="ARBA" id="ARBA00022448"/>
    </source>
</evidence>
<dbReference type="Proteomes" id="UP000450917">
    <property type="component" value="Unassembled WGS sequence"/>
</dbReference>
<keyword evidence="6" id="KW-0472">Membrane</keyword>
<reference evidence="8 9" key="1">
    <citation type="submission" date="2019-11" db="EMBL/GenBank/DDBJ databases">
        <title>Draft genome sequences of five Paenibacillus species of dairy origin.</title>
        <authorList>
            <person name="Olajide A.M."/>
            <person name="Chen S."/>
            <person name="Lapointe G."/>
        </authorList>
    </citation>
    <scope>NUCLEOTIDE SEQUENCE [LARGE SCALE GENOMIC DNA]</scope>
    <source>
        <strain evidence="8 9">2CS3</strain>
    </source>
</reference>
<dbReference type="InterPro" id="IPR003593">
    <property type="entry name" value="AAA+_ATPase"/>
</dbReference>
<dbReference type="PANTHER" id="PTHR42788">
    <property type="entry name" value="TAURINE IMPORT ATP-BINDING PROTEIN-RELATED"/>
    <property type="match status" value="1"/>
</dbReference>
<dbReference type="Gene3D" id="3.40.50.300">
    <property type="entry name" value="P-loop containing nucleotide triphosphate hydrolases"/>
    <property type="match status" value="1"/>
</dbReference>
<keyword evidence="2" id="KW-1003">Cell membrane</keyword>
<keyword evidence="5" id="KW-1278">Translocase</keyword>
<dbReference type="InterPro" id="IPR027417">
    <property type="entry name" value="P-loop_NTPase"/>
</dbReference>
<protein>
    <submittedName>
        <fullName evidence="8">ATP-binding cassette domain-containing protein</fullName>
    </submittedName>
</protein>